<feature type="transmembrane region" description="Helical" evidence="7">
    <location>
        <begin position="251"/>
        <end position="273"/>
    </location>
</feature>
<dbReference type="PANTHER" id="PTHR43163">
    <property type="entry name" value="DIPEPTIDE TRANSPORT SYSTEM PERMEASE PROTEIN DPPB-RELATED"/>
    <property type="match status" value="1"/>
</dbReference>
<dbReference type="EMBL" id="JAUSWV010000002">
    <property type="protein sequence ID" value="MDQ0583255.1"/>
    <property type="molecule type" value="Genomic_DNA"/>
</dbReference>
<keyword evidence="10" id="KW-1185">Reference proteome</keyword>
<feature type="transmembrane region" description="Helical" evidence="7">
    <location>
        <begin position="146"/>
        <end position="167"/>
    </location>
</feature>
<dbReference type="Pfam" id="PF00528">
    <property type="entry name" value="BPD_transp_1"/>
    <property type="match status" value="1"/>
</dbReference>
<dbReference type="RefSeq" id="WP_307165234.1">
    <property type="nucleotide sequence ID" value="NZ_JAUSWV010000002.1"/>
</dbReference>
<evidence type="ECO:0000256" key="7">
    <source>
        <dbReference type="RuleBase" id="RU363032"/>
    </source>
</evidence>
<dbReference type="PANTHER" id="PTHR43163:SF6">
    <property type="entry name" value="DIPEPTIDE TRANSPORT SYSTEM PERMEASE PROTEIN DPPB-RELATED"/>
    <property type="match status" value="1"/>
</dbReference>
<dbReference type="SUPFAM" id="SSF161098">
    <property type="entry name" value="MetI-like"/>
    <property type="match status" value="1"/>
</dbReference>
<evidence type="ECO:0000256" key="5">
    <source>
        <dbReference type="ARBA" id="ARBA00022989"/>
    </source>
</evidence>
<keyword evidence="6 7" id="KW-0472">Membrane</keyword>
<accession>A0ABU0NXT1</accession>
<dbReference type="Gene3D" id="1.10.3720.10">
    <property type="entry name" value="MetI-like"/>
    <property type="match status" value="1"/>
</dbReference>
<evidence type="ECO:0000256" key="6">
    <source>
        <dbReference type="ARBA" id="ARBA00023136"/>
    </source>
</evidence>
<evidence type="ECO:0000313" key="9">
    <source>
        <dbReference type="EMBL" id="MDQ0583255.1"/>
    </source>
</evidence>
<sequence length="326" mass="35901">MLRFLVRRVTGALVILLIISAITFWLFYAVPRDPAMMSCGKNCTPENLAQIRKNLGIDHSIPVQYWYWLKGVFAGRDYAGYGYCDAPCFGYSFANNVPVFETIMDRLPTTLSLAFGAAAVFLVLGVGAGMLAALKQGRFLDKFASSASLLGSSLQIYFVGYIAMYYFVAQLGWLDQPSWTPFSEDPVAWFSGLLLPWLVLAIIFTANYTRMTRSQLVEQLSEDYVRTARAKGLSRANVFFRFAWRGAMGPIVTVFGIDLGTLIGGAIITEQTFSLPGIGRLAVKSVDQSDLPMLLGVTLLAAGAIVFFNIIVDAVYALIDPRIRLA</sequence>
<dbReference type="InterPro" id="IPR045621">
    <property type="entry name" value="BPD_transp_1_N"/>
</dbReference>
<name>A0ABU0NXT1_STRRH</name>
<dbReference type="PROSITE" id="PS50928">
    <property type="entry name" value="ABC_TM1"/>
    <property type="match status" value="1"/>
</dbReference>
<feature type="domain" description="ABC transmembrane type-1" evidence="8">
    <location>
        <begin position="107"/>
        <end position="316"/>
    </location>
</feature>
<evidence type="ECO:0000256" key="3">
    <source>
        <dbReference type="ARBA" id="ARBA00022475"/>
    </source>
</evidence>
<evidence type="ECO:0000256" key="4">
    <source>
        <dbReference type="ARBA" id="ARBA00022692"/>
    </source>
</evidence>
<keyword evidence="2 7" id="KW-0813">Transport</keyword>
<dbReference type="InterPro" id="IPR000515">
    <property type="entry name" value="MetI-like"/>
</dbReference>
<protein>
    <submittedName>
        <fullName evidence="9">Peptide/nickel transport system permease protein</fullName>
    </submittedName>
</protein>
<proteinExistence type="inferred from homology"/>
<organism evidence="9 10">
    <name type="scientific">Streptomyces rishiriensis</name>
    <dbReference type="NCBI Taxonomy" id="68264"/>
    <lineage>
        <taxon>Bacteria</taxon>
        <taxon>Bacillati</taxon>
        <taxon>Actinomycetota</taxon>
        <taxon>Actinomycetes</taxon>
        <taxon>Kitasatosporales</taxon>
        <taxon>Streptomycetaceae</taxon>
        <taxon>Streptomyces</taxon>
    </lineage>
</organism>
<comment type="similarity">
    <text evidence="7">Belongs to the binding-protein-dependent transport system permease family.</text>
</comment>
<keyword evidence="5 7" id="KW-1133">Transmembrane helix</keyword>
<keyword evidence="4 7" id="KW-0812">Transmembrane</keyword>
<feature type="transmembrane region" description="Helical" evidence="7">
    <location>
        <begin position="12"/>
        <end position="30"/>
    </location>
</feature>
<dbReference type="CDD" id="cd06261">
    <property type="entry name" value="TM_PBP2"/>
    <property type="match status" value="1"/>
</dbReference>
<evidence type="ECO:0000256" key="2">
    <source>
        <dbReference type="ARBA" id="ARBA00022448"/>
    </source>
</evidence>
<dbReference type="Pfam" id="PF19300">
    <property type="entry name" value="BPD_transp_1_N"/>
    <property type="match status" value="1"/>
</dbReference>
<evidence type="ECO:0000313" key="10">
    <source>
        <dbReference type="Proteomes" id="UP001230654"/>
    </source>
</evidence>
<evidence type="ECO:0000259" key="8">
    <source>
        <dbReference type="PROSITE" id="PS50928"/>
    </source>
</evidence>
<comment type="caution">
    <text evidence="9">The sequence shown here is derived from an EMBL/GenBank/DDBJ whole genome shotgun (WGS) entry which is preliminary data.</text>
</comment>
<gene>
    <name evidence="9" type="ORF">QF030_005433</name>
</gene>
<dbReference type="Proteomes" id="UP001230654">
    <property type="component" value="Unassembled WGS sequence"/>
</dbReference>
<keyword evidence="3" id="KW-1003">Cell membrane</keyword>
<reference evidence="9 10" key="1">
    <citation type="submission" date="2023-07" db="EMBL/GenBank/DDBJ databases">
        <title>Comparative genomics of wheat-associated soil bacteria to identify genetic determinants of phenazine resistance.</title>
        <authorList>
            <person name="Mouncey N."/>
        </authorList>
    </citation>
    <scope>NUCLEOTIDE SEQUENCE [LARGE SCALE GENOMIC DNA]</scope>
    <source>
        <strain evidence="9 10">B2I6</strain>
    </source>
</reference>
<evidence type="ECO:0000256" key="1">
    <source>
        <dbReference type="ARBA" id="ARBA00004651"/>
    </source>
</evidence>
<comment type="subcellular location">
    <subcellularLocation>
        <location evidence="1 7">Cell membrane</location>
        <topology evidence="1 7">Multi-pass membrane protein</topology>
    </subcellularLocation>
</comment>
<dbReference type="InterPro" id="IPR035906">
    <property type="entry name" value="MetI-like_sf"/>
</dbReference>
<feature type="transmembrane region" description="Helical" evidence="7">
    <location>
        <begin position="113"/>
        <end position="134"/>
    </location>
</feature>
<feature type="transmembrane region" description="Helical" evidence="7">
    <location>
        <begin position="293"/>
        <end position="319"/>
    </location>
</feature>
<feature type="transmembrane region" description="Helical" evidence="7">
    <location>
        <begin position="187"/>
        <end position="206"/>
    </location>
</feature>